<dbReference type="EMBL" id="NBSH01000004">
    <property type="protein sequence ID" value="ORX38158.1"/>
    <property type="molecule type" value="Genomic_DNA"/>
</dbReference>
<keyword evidence="2 6" id="KW-0378">Hydrolase</keyword>
<evidence type="ECO:0000256" key="2">
    <source>
        <dbReference type="ARBA" id="ARBA00022801"/>
    </source>
</evidence>
<dbReference type="Proteomes" id="UP000193218">
    <property type="component" value="Unassembled WGS sequence"/>
</dbReference>
<dbReference type="InterPro" id="IPR001375">
    <property type="entry name" value="Peptidase_S9_cat"/>
</dbReference>
<dbReference type="InterPro" id="IPR011042">
    <property type="entry name" value="6-blade_b-propeller_TolB-like"/>
</dbReference>
<dbReference type="Gene3D" id="3.40.50.1820">
    <property type="entry name" value="alpha/beta hydrolase"/>
    <property type="match status" value="1"/>
</dbReference>
<dbReference type="AlphaFoldDB" id="A0A1Y1UJC9"/>
<protein>
    <recommendedName>
        <fullName evidence="3">Dipeptidyl-peptidase V</fullName>
    </recommendedName>
</protein>
<dbReference type="PANTHER" id="PTHR42776">
    <property type="entry name" value="SERINE PEPTIDASE S9 FAMILY MEMBER"/>
    <property type="match status" value="1"/>
</dbReference>
<dbReference type="GO" id="GO:0004252">
    <property type="term" value="F:serine-type endopeptidase activity"/>
    <property type="evidence" value="ECO:0007669"/>
    <property type="project" value="TreeGrafter"/>
</dbReference>
<feature type="region of interest" description="Disordered" evidence="4">
    <location>
        <begin position="172"/>
        <end position="196"/>
    </location>
</feature>
<keyword evidence="7" id="KW-1185">Reference proteome</keyword>
<organism evidence="6 7">
    <name type="scientific">Kockovaella imperatae</name>
    <dbReference type="NCBI Taxonomy" id="4999"/>
    <lineage>
        <taxon>Eukaryota</taxon>
        <taxon>Fungi</taxon>
        <taxon>Dikarya</taxon>
        <taxon>Basidiomycota</taxon>
        <taxon>Agaricomycotina</taxon>
        <taxon>Tremellomycetes</taxon>
        <taxon>Tremellales</taxon>
        <taxon>Cuniculitremaceae</taxon>
        <taxon>Kockovaella</taxon>
    </lineage>
</organism>
<comment type="caution">
    <text evidence="6">The sequence shown here is derived from an EMBL/GenBank/DDBJ whole genome shotgun (WGS) entry which is preliminary data.</text>
</comment>
<evidence type="ECO:0000256" key="4">
    <source>
        <dbReference type="SAM" id="MobiDB-lite"/>
    </source>
</evidence>
<evidence type="ECO:0000313" key="7">
    <source>
        <dbReference type="Proteomes" id="UP000193218"/>
    </source>
</evidence>
<dbReference type="Gene3D" id="2.120.10.30">
    <property type="entry name" value="TolB, C-terminal domain"/>
    <property type="match status" value="1"/>
</dbReference>
<dbReference type="Pfam" id="PF00326">
    <property type="entry name" value="Peptidase_S9"/>
    <property type="match status" value="1"/>
</dbReference>
<dbReference type="InterPro" id="IPR029058">
    <property type="entry name" value="AB_hydrolase_fold"/>
</dbReference>
<gene>
    <name evidence="6" type="ORF">BD324DRAFT_619793</name>
</gene>
<dbReference type="SUPFAM" id="SSF69304">
    <property type="entry name" value="Tricorn protease N-terminal domain"/>
    <property type="match status" value="1"/>
</dbReference>
<dbReference type="GeneID" id="33557018"/>
<reference evidence="6 7" key="1">
    <citation type="submission" date="2017-03" db="EMBL/GenBank/DDBJ databases">
        <title>Widespread Adenine N6-methylation of Active Genes in Fungi.</title>
        <authorList>
            <consortium name="DOE Joint Genome Institute"/>
            <person name="Mondo S.J."/>
            <person name="Dannebaum R.O."/>
            <person name="Kuo R.C."/>
            <person name="Louie K.B."/>
            <person name="Bewick A.J."/>
            <person name="Labutti K."/>
            <person name="Haridas S."/>
            <person name="Kuo A."/>
            <person name="Salamov A."/>
            <person name="Ahrendt S.R."/>
            <person name="Lau R."/>
            <person name="Bowen B.P."/>
            <person name="Lipzen A."/>
            <person name="Sullivan W."/>
            <person name="Andreopoulos W.B."/>
            <person name="Clum A."/>
            <person name="Lindquist E."/>
            <person name="Daum C."/>
            <person name="Northen T.R."/>
            <person name="Ramamoorthy G."/>
            <person name="Schmitz R.J."/>
            <person name="Gryganskyi A."/>
            <person name="Culley D."/>
            <person name="Magnuson J."/>
            <person name="James T.Y."/>
            <person name="O'Malley M.A."/>
            <person name="Stajich J.E."/>
            <person name="Spatafora J.W."/>
            <person name="Visel A."/>
            <person name="Grigoriev I.V."/>
        </authorList>
    </citation>
    <scope>NUCLEOTIDE SEQUENCE [LARGE SCALE GENOMIC DNA]</scope>
    <source>
        <strain evidence="6 7">NRRL Y-17943</strain>
    </source>
</reference>
<evidence type="ECO:0000256" key="3">
    <source>
        <dbReference type="ARBA" id="ARBA00032829"/>
    </source>
</evidence>
<dbReference type="InParanoid" id="A0A1Y1UJC9"/>
<evidence type="ECO:0000256" key="1">
    <source>
        <dbReference type="ARBA" id="ARBA00010040"/>
    </source>
</evidence>
<dbReference type="GO" id="GO:0006508">
    <property type="term" value="P:proteolysis"/>
    <property type="evidence" value="ECO:0007669"/>
    <property type="project" value="InterPro"/>
</dbReference>
<dbReference type="PANTHER" id="PTHR42776:SF28">
    <property type="entry name" value="GLUTAMYL ENDOPEPTIDASE, CHLOROPLASTIC-RELATED"/>
    <property type="match status" value="1"/>
</dbReference>
<dbReference type="STRING" id="4999.A0A1Y1UJC9"/>
<evidence type="ECO:0000259" key="5">
    <source>
        <dbReference type="Pfam" id="PF00326"/>
    </source>
</evidence>
<accession>A0A1Y1UJC9</accession>
<sequence>MPGYSKPPKHVLDVMQASSPALPSVAPGSQHLLLIHWTDYPAIDRLSRPYLRLGGLRIEPQNHGRRDTPAGYGIKPTAHAYTLIRLTDDKEIQITGISGPQALSEPYWSSDGKYFAFRNSTEETVELWIGEAETGEVKKVDGIHVNATLDDDIVWLQGSRLIVKTVSSELKVPTPAPTSATGPVMQESLGGKGQSSTYEVRDTLNSIHDEELFDFYLASQLVIVDASSHKIDAIGPVGRYFEVEVAPDNVHILVSSIHHPYSYITTFGRFPRRMEVWKLHDFTLEKTFVVAELALADRVPVHGVRSGPRDFFWRQNAPCELFYIEALDGGNWKTQVEHRDKIMSLASPFDSPKEVIRLEQRFNGIVWGQEPDLALVKDFDRNRLWRRGFFINVDEPSSRKMLYDMSAHEKYDNPGAPYTKRLPNGSRVIRQEGDFIFLSGDGASPQGDRPFLDRLNIKTIEKRRLFRSSKDAYERFLAFGPGCDFLTWRQTPSDHPNVYRRHIEGEVQADSGEAVYESKSAVVTQMQDPAPIVRQIKKRLVSFKREDGLALSFKLLTPPGYQGGKLPTILRAYPLDYADAASAGQTSGTDMNFVRLRQYLFLLLAGYAIIDEVSFPIIGDPKCVYDTYLEQLVANAKAAVEEAVRIGVADPDKIGVCGHSHGAFMTANLCIHSDLFKAGVATSGAYNKIITSFGFQNERRSLWEAPEMYAKVSPFHHADKLKAPLLVVHGLDDANPGTTPLQSKLFYEALRGNGAVARLVMLPHEPHWYAAQETNEHFVHEMIEWFDRYVKGG</sequence>
<dbReference type="OrthoDB" id="43744at2759"/>
<evidence type="ECO:0000313" key="6">
    <source>
        <dbReference type="EMBL" id="ORX38158.1"/>
    </source>
</evidence>
<name>A0A1Y1UJC9_9TREE</name>
<dbReference type="SUPFAM" id="SSF53474">
    <property type="entry name" value="alpha/beta-Hydrolases"/>
    <property type="match status" value="1"/>
</dbReference>
<proteinExistence type="inferred from homology"/>
<comment type="similarity">
    <text evidence="1">Belongs to the peptidase S9C family.</text>
</comment>
<dbReference type="RefSeq" id="XP_021872080.1">
    <property type="nucleotide sequence ID" value="XM_022015210.1"/>
</dbReference>
<feature type="domain" description="Peptidase S9 prolyl oligopeptidase catalytic" evidence="5">
    <location>
        <begin position="635"/>
        <end position="791"/>
    </location>
</feature>